<feature type="region of interest" description="Disordered" evidence="3">
    <location>
        <begin position="105"/>
        <end position="147"/>
    </location>
</feature>
<feature type="region of interest" description="Disordered" evidence="3">
    <location>
        <begin position="848"/>
        <end position="985"/>
    </location>
</feature>
<feature type="compositionally biased region" description="Polar residues" evidence="3">
    <location>
        <begin position="997"/>
        <end position="1008"/>
    </location>
</feature>
<dbReference type="PROSITE" id="PS50006">
    <property type="entry name" value="FHA_DOMAIN"/>
    <property type="match status" value="1"/>
</dbReference>
<organism evidence="5 6">
    <name type="scientific">Electrophorus voltai</name>
    <dbReference type="NCBI Taxonomy" id="2609070"/>
    <lineage>
        <taxon>Eukaryota</taxon>
        <taxon>Metazoa</taxon>
        <taxon>Chordata</taxon>
        <taxon>Craniata</taxon>
        <taxon>Vertebrata</taxon>
        <taxon>Euteleostomi</taxon>
        <taxon>Actinopterygii</taxon>
        <taxon>Neopterygii</taxon>
        <taxon>Teleostei</taxon>
        <taxon>Ostariophysi</taxon>
        <taxon>Gymnotiformes</taxon>
        <taxon>Gymnotoidei</taxon>
        <taxon>Gymnotidae</taxon>
        <taxon>Electrophorus</taxon>
    </lineage>
</organism>
<evidence type="ECO:0000313" key="5">
    <source>
        <dbReference type="EMBL" id="KAK1798822.1"/>
    </source>
</evidence>
<feature type="region of interest" description="Disordered" evidence="3">
    <location>
        <begin position="319"/>
        <end position="365"/>
    </location>
</feature>
<feature type="region of interest" description="Disordered" evidence="3">
    <location>
        <begin position="394"/>
        <end position="450"/>
    </location>
</feature>
<sequence length="1344" mass="147311">MSLTSWFLVSDGGTRHRLPREMIFVGRDDCELMLQSRSVDKQHAVINYEAASDEHKVKDLGSLNGTRTMGFKDHCLYLDFKTCACFMLSQHEKFSSQLQLTVKTSSTVKSTRNSETTAAESGKEGMVKPPKRLPKQEDKIGDIGVVPRGTPLYGQPSWWGDVDDENAAKHDAKTLDRRQFKCDPGNKDVVKTQIVPGTMAQNSTVQEPSYFEIPSKEAISAGVGINDSLPTTEEGATVTSTAPVPEGSTHGHASFTIDFDTVAASRGKDRSTKDDQDHHVRPKRGAGEELSALQSAMIAAEVKVADWLAQNELPLALSESVAEDDGDSVKSDVPVQLRNLRGSKHEDGTQSDSENAFSEQLSSRRAIIPDIGRTGVQKTEGNFCRKEDHFQNKPFVTLKKMPPVGGEVGQRRNYPSPCRSRAIPSQRGNDRTRESSHRSQADDQSDRGTYTIELENCNTEKEKARLMIDKVFGVEDTNLALTKLRYTEHQRDSGSICPRAGAIDSRHLGQVLPDDLVVVGGPRWVSQWASLAASHIRTDPEGSGAESTMFATDEKGLHFRIYVIVCNNTEPRVPRRSNSFVSSCQSQPKKTHPKVPSENSEMDTVTTEEEWSQHRNTTPSSETQAQELQGKDNQLHEMCRTRQRVARVNASTGGTRVNKQTTTKGHERGHNICQQIPYTRTGSGEKNHENESGKSRREEKEKSAKPLLRQESFTVERSNANIPLELIPCIDDPHTTSQGKQIGSINEDILLKDSEAVTVFLENTLSDLADPASYSLEGSVSPESDIDTTSTVSQAGGEVGCKKKVSRPIHGTANKNTSDTKLRSHTCAPTHSQSRAWTSLDLTDDDLNASLKDPQPRCWGQTRLRTETSSRTKGAKTRTAAAAFSSSRPASLPQPRPTRASLLRRARLGDSTDPDLADIDRVSVASEASTASSASRPSANRRTLSRIEALAQPRKPRVSSPSARSDSEATSRRTRVLVSRPGSDSALRLGLQSTAVSGLRGRTNSTSKLPDKSAGNLYVHKTPTAGGRWRRVPIEYVSTSEDEFGSNHHSTKNTRSRLMAPCATQLGGSAPALQNAGGISLPIQQSNREQDDYMKDWTAHSEEIARISQDLAKDLAMLAQEIHDVAGEIDSVSPSSAPSVLVEDRVFIDGVGTAQDSSSKVVEMRSCRTSNQQPPAIRRRTWNRDEAVLDNLLLVSVSQLSAKIRQGVEKTVSKIRILFKDKDKKCEELENKLQAEIEVPLLKTSNQEISSILQDLKRVERQLLVIDIMVDPDGTLDALSSLGITSPVTTENRVSPSTQSPTGVHQSGEGSASAQLLHSVPSKGTEQDLDIYEVKNRALQGKND</sequence>
<dbReference type="PANTHER" id="PTHR15715:SF49">
    <property type="entry name" value="CENTROSOMAL PROTEIN OF 170 KDA ISOFORM X1"/>
    <property type="match status" value="1"/>
</dbReference>
<evidence type="ECO:0000259" key="4">
    <source>
        <dbReference type="PROSITE" id="PS50006"/>
    </source>
</evidence>
<dbReference type="Pfam" id="PF00498">
    <property type="entry name" value="FHA"/>
    <property type="match status" value="1"/>
</dbReference>
<feature type="region of interest" description="Disordered" evidence="3">
    <location>
        <begin position="997"/>
        <end position="1021"/>
    </location>
</feature>
<dbReference type="GO" id="GO:0005814">
    <property type="term" value="C:centriole"/>
    <property type="evidence" value="ECO:0007669"/>
    <property type="project" value="TreeGrafter"/>
</dbReference>
<evidence type="ECO:0000256" key="2">
    <source>
        <dbReference type="SAM" id="Coils"/>
    </source>
</evidence>
<accession>A0AAD8ZG51</accession>
<protein>
    <recommendedName>
        <fullName evidence="4">FHA domain-containing protein</fullName>
    </recommendedName>
</protein>
<proteinExistence type="inferred from homology"/>
<dbReference type="Gene3D" id="2.60.200.20">
    <property type="match status" value="1"/>
</dbReference>
<feature type="coiled-coil region" evidence="2">
    <location>
        <begin position="1219"/>
        <end position="1262"/>
    </location>
</feature>
<dbReference type="Proteomes" id="UP001239994">
    <property type="component" value="Unassembled WGS sequence"/>
</dbReference>
<feature type="compositionally biased region" description="Basic and acidic residues" evidence="3">
    <location>
        <begin position="683"/>
        <end position="704"/>
    </location>
</feature>
<keyword evidence="2" id="KW-0175">Coiled coil</keyword>
<keyword evidence="6" id="KW-1185">Reference proteome</keyword>
<feature type="compositionally biased region" description="Basic and acidic residues" evidence="3">
    <location>
        <begin position="266"/>
        <end position="279"/>
    </location>
</feature>
<comment type="similarity">
    <text evidence="1">Belongs to the CEP170 family.</text>
</comment>
<dbReference type="InterPro" id="IPR051176">
    <property type="entry name" value="Cent_Immune-Sig_Mod"/>
</dbReference>
<feature type="compositionally biased region" description="Polar residues" evidence="3">
    <location>
        <begin position="1287"/>
        <end position="1316"/>
    </location>
</feature>
<evidence type="ECO:0000256" key="3">
    <source>
        <dbReference type="SAM" id="MobiDB-lite"/>
    </source>
</evidence>
<name>A0AAD8ZG51_9TELE</name>
<evidence type="ECO:0000256" key="1">
    <source>
        <dbReference type="ARBA" id="ARBA00010436"/>
    </source>
</evidence>
<reference evidence="5" key="1">
    <citation type="submission" date="2023-03" db="EMBL/GenBank/DDBJ databases">
        <title>Electrophorus voltai genome.</title>
        <authorList>
            <person name="Bian C."/>
        </authorList>
    </citation>
    <scope>NUCLEOTIDE SEQUENCE</scope>
    <source>
        <strain evidence="5">CB-2022</strain>
        <tissue evidence="5">Muscle</tissue>
    </source>
</reference>
<feature type="region of interest" description="Disordered" evidence="3">
    <location>
        <begin position="776"/>
        <end position="833"/>
    </location>
</feature>
<dbReference type="SUPFAM" id="SSF49879">
    <property type="entry name" value="SMAD/FHA domain"/>
    <property type="match status" value="1"/>
</dbReference>
<dbReference type="InterPro" id="IPR029300">
    <property type="entry name" value="CEP170_C"/>
</dbReference>
<feature type="compositionally biased region" description="Low complexity" evidence="3">
    <location>
        <begin position="923"/>
        <end position="938"/>
    </location>
</feature>
<feature type="compositionally biased region" description="Polar residues" evidence="3">
    <location>
        <begin position="672"/>
        <end position="682"/>
    </location>
</feature>
<feature type="compositionally biased region" description="Low complexity" evidence="3">
    <location>
        <begin position="877"/>
        <end position="891"/>
    </location>
</feature>
<feature type="domain" description="FHA" evidence="4">
    <location>
        <begin position="23"/>
        <end position="73"/>
    </location>
</feature>
<feature type="region of interest" description="Disordered" evidence="3">
    <location>
        <begin position="573"/>
        <end position="631"/>
    </location>
</feature>
<feature type="compositionally biased region" description="Polar residues" evidence="3">
    <location>
        <begin position="350"/>
        <end position="363"/>
    </location>
</feature>
<feature type="region of interest" description="Disordered" evidence="3">
    <location>
        <begin position="1287"/>
        <end position="1344"/>
    </location>
</feature>
<feature type="region of interest" description="Disordered" evidence="3">
    <location>
        <begin position="264"/>
        <end position="287"/>
    </location>
</feature>
<comment type="caution">
    <text evidence="5">The sequence shown here is derived from an EMBL/GenBank/DDBJ whole genome shotgun (WGS) entry which is preliminary data.</text>
</comment>
<feature type="compositionally biased region" description="Polar residues" evidence="3">
    <location>
        <begin position="776"/>
        <end position="794"/>
    </location>
</feature>
<dbReference type="InterPro" id="IPR008984">
    <property type="entry name" value="SMAD_FHA_dom_sf"/>
</dbReference>
<gene>
    <name evidence="5" type="ORF">P4O66_007106</name>
</gene>
<feature type="compositionally biased region" description="Basic and acidic residues" evidence="3">
    <location>
        <begin position="428"/>
        <end position="446"/>
    </location>
</feature>
<dbReference type="PANTHER" id="PTHR15715">
    <property type="entry name" value="CENTROSOMAL PROTEIN OF 170 KDA"/>
    <property type="match status" value="1"/>
</dbReference>
<feature type="compositionally biased region" description="Polar residues" evidence="3">
    <location>
        <begin position="614"/>
        <end position="627"/>
    </location>
</feature>
<dbReference type="Pfam" id="PF15308">
    <property type="entry name" value="CEP170_C"/>
    <property type="match status" value="3"/>
</dbReference>
<feature type="region of interest" description="Disordered" evidence="3">
    <location>
        <begin position="650"/>
        <end position="706"/>
    </location>
</feature>
<feature type="compositionally biased region" description="Polar residues" evidence="3">
    <location>
        <begin position="650"/>
        <end position="663"/>
    </location>
</feature>
<evidence type="ECO:0000313" key="6">
    <source>
        <dbReference type="Proteomes" id="UP001239994"/>
    </source>
</evidence>
<feature type="compositionally biased region" description="Polar residues" evidence="3">
    <location>
        <begin position="573"/>
        <end position="588"/>
    </location>
</feature>
<dbReference type="InterPro" id="IPR000253">
    <property type="entry name" value="FHA_dom"/>
</dbReference>
<dbReference type="EMBL" id="JAROKS010000012">
    <property type="protein sequence ID" value="KAK1798822.1"/>
    <property type="molecule type" value="Genomic_DNA"/>
</dbReference>